<feature type="domain" description="DUF6593" evidence="1">
    <location>
        <begin position="31"/>
        <end position="187"/>
    </location>
</feature>
<evidence type="ECO:0000313" key="2">
    <source>
        <dbReference type="EMBL" id="KIJ63396.1"/>
    </source>
</evidence>
<dbReference type="HOGENOM" id="CLU_084280_2_0_1"/>
<proteinExistence type="predicted"/>
<evidence type="ECO:0000259" key="1">
    <source>
        <dbReference type="Pfam" id="PF20236"/>
    </source>
</evidence>
<accession>A0A0C9WDV9</accession>
<dbReference type="AlphaFoldDB" id="A0A0C9WDV9"/>
<evidence type="ECO:0000313" key="3">
    <source>
        <dbReference type="Proteomes" id="UP000053820"/>
    </source>
</evidence>
<dbReference type="EMBL" id="KN839851">
    <property type="protein sequence ID" value="KIJ63396.1"/>
    <property type="molecule type" value="Genomic_DNA"/>
</dbReference>
<dbReference type="InterPro" id="IPR046528">
    <property type="entry name" value="DUF6593"/>
</dbReference>
<sequence>MTSQQTLVATIAQDAPSGASVILDFKRDVITSTTITVRGQLEGVIRYKVETTTSGLIGINIKLIISENDRVLATIRRRDMLPDQLTFSGGSSMSLSKWLKWPKISAFPVTFEEFGQCYAWKRLDNDRIALYKESGSDEIAWYNPSYQTYDNSGERIMCPAFLALKAEADAIRTKILISCILVVQRMRAKQRARNSVKYSTTPTLGLMALTGSNLGGSF</sequence>
<protein>
    <recommendedName>
        <fullName evidence="1">DUF6593 domain-containing protein</fullName>
    </recommendedName>
</protein>
<dbReference type="OrthoDB" id="3256331at2759"/>
<dbReference type="Pfam" id="PF20236">
    <property type="entry name" value="DUF6593"/>
    <property type="match status" value="1"/>
</dbReference>
<name>A0A0C9WDV9_9AGAM</name>
<reference evidence="2 3" key="1">
    <citation type="submission" date="2014-04" db="EMBL/GenBank/DDBJ databases">
        <title>Evolutionary Origins and Diversification of the Mycorrhizal Mutualists.</title>
        <authorList>
            <consortium name="DOE Joint Genome Institute"/>
            <consortium name="Mycorrhizal Genomics Consortium"/>
            <person name="Kohler A."/>
            <person name="Kuo A."/>
            <person name="Nagy L.G."/>
            <person name="Floudas D."/>
            <person name="Copeland A."/>
            <person name="Barry K.W."/>
            <person name="Cichocki N."/>
            <person name="Veneault-Fourrey C."/>
            <person name="LaButti K."/>
            <person name="Lindquist E.A."/>
            <person name="Lipzen A."/>
            <person name="Lundell T."/>
            <person name="Morin E."/>
            <person name="Murat C."/>
            <person name="Riley R."/>
            <person name="Ohm R."/>
            <person name="Sun H."/>
            <person name="Tunlid A."/>
            <person name="Henrissat B."/>
            <person name="Grigoriev I.V."/>
            <person name="Hibbett D.S."/>
            <person name="Martin F."/>
        </authorList>
    </citation>
    <scope>NUCLEOTIDE SEQUENCE [LARGE SCALE GENOMIC DNA]</scope>
    <source>
        <strain evidence="2 3">MD-312</strain>
    </source>
</reference>
<dbReference type="Proteomes" id="UP000053820">
    <property type="component" value="Unassembled WGS sequence"/>
</dbReference>
<organism evidence="2 3">
    <name type="scientific">Hydnomerulius pinastri MD-312</name>
    <dbReference type="NCBI Taxonomy" id="994086"/>
    <lineage>
        <taxon>Eukaryota</taxon>
        <taxon>Fungi</taxon>
        <taxon>Dikarya</taxon>
        <taxon>Basidiomycota</taxon>
        <taxon>Agaricomycotina</taxon>
        <taxon>Agaricomycetes</taxon>
        <taxon>Agaricomycetidae</taxon>
        <taxon>Boletales</taxon>
        <taxon>Boletales incertae sedis</taxon>
        <taxon>Leucogyrophana</taxon>
    </lineage>
</organism>
<keyword evidence="3" id="KW-1185">Reference proteome</keyword>
<gene>
    <name evidence="2" type="ORF">HYDPIDRAFT_113391</name>
</gene>